<protein>
    <submittedName>
        <fullName evidence="10">Cloroperoxidase</fullName>
    </submittedName>
</protein>
<evidence type="ECO:0000256" key="4">
    <source>
        <dbReference type="ARBA" id="ARBA00022723"/>
    </source>
</evidence>
<feature type="domain" description="Heme haloperoxidase family profile" evidence="9">
    <location>
        <begin position="70"/>
        <end position="304"/>
    </location>
</feature>
<keyword evidence="6" id="KW-0408">Iron</keyword>
<comment type="cofactor">
    <cofactor evidence="1">
        <name>heme b</name>
        <dbReference type="ChEBI" id="CHEBI:60344"/>
    </cofactor>
</comment>
<dbReference type="PANTHER" id="PTHR33577:SF16">
    <property type="entry name" value="HEME HALOPEROXIDASE FAMILY PROFILE DOMAIN-CONTAINING PROTEIN"/>
    <property type="match status" value="1"/>
</dbReference>
<dbReference type="InterPro" id="IPR036851">
    <property type="entry name" value="Chloroperoxidase-like_sf"/>
</dbReference>
<organism evidence="10 11">
    <name type="scientific">Coprinopsis marcescibilis</name>
    <name type="common">Agaric fungus</name>
    <name type="synonym">Psathyrella marcescibilis</name>
    <dbReference type="NCBI Taxonomy" id="230819"/>
    <lineage>
        <taxon>Eukaryota</taxon>
        <taxon>Fungi</taxon>
        <taxon>Dikarya</taxon>
        <taxon>Basidiomycota</taxon>
        <taxon>Agaricomycotina</taxon>
        <taxon>Agaricomycetes</taxon>
        <taxon>Agaricomycetidae</taxon>
        <taxon>Agaricales</taxon>
        <taxon>Agaricineae</taxon>
        <taxon>Psathyrellaceae</taxon>
        <taxon>Coprinopsis</taxon>
    </lineage>
</organism>
<dbReference type="Gene3D" id="1.10.489.10">
    <property type="entry name" value="Chloroperoxidase-like"/>
    <property type="match status" value="1"/>
</dbReference>
<dbReference type="PANTHER" id="PTHR33577">
    <property type="entry name" value="STERIGMATOCYSTIN BIOSYNTHESIS PEROXIDASE STCC-RELATED"/>
    <property type="match status" value="1"/>
</dbReference>
<keyword evidence="8" id="KW-0732">Signal</keyword>
<dbReference type="PROSITE" id="PS51405">
    <property type="entry name" value="HEME_HALOPEROXIDASE"/>
    <property type="match status" value="1"/>
</dbReference>
<gene>
    <name evidence="10" type="ORF">FA15DRAFT_646145</name>
</gene>
<dbReference type="OrthoDB" id="2542103at2759"/>
<keyword evidence="5" id="KW-0560">Oxidoreductase</keyword>
<keyword evidence="2 10" id="KW-0575">Peroxidase</keyword>
<keyword evidence="3" id="KW-0349">Heme</keyword>
<feature type="chain" id="PRO_5022680995" evidence="8">
    <location>
        <begin position="26"/>
        <end position="392"/>
    </location>
</feature>
<sequence length="392" mass="42448">MPAKILIKVLVLAAPLLQLASVVSGFPAHASLAGLSGRDYHYVVSQLEAKVPAPPPGPLDFNGTKLVDDPEHPWMPLQPGDVRGPCPGLNTLASHGVSYLPRNGVATPVQMIQAVQEGFNMENFLARFTTYSAMLLDGNLVTDLLSIGAKTSLTGRDPPLPALAGGMHNHGTFEGDASLTRGDAFFGDNHSFNETLFEQFKDFSNRFGNGFYNLTVAAELRFHRIQQGIATNPQFSIAGFRHLTAYAEVTFPANLFVDGRREGCMKGQLDMLSAERFFRDMRFPPGFFRPAKPTATEGIDAVLAAHPVQPGANDGTSVDSFTVDESLGSLLDYCGFYTQFVNTTIRGLYPNPTGVLRKNLDMNLQFFFDSLSPGSNCTQVFPYGQPGEGGMA</sequence>
<keyword evidence="4" id="KW-0479">Metal-binding</keyword>
<reference evidence="10 11" key="1">
    <citation type="journal article" date="2019" name="Nat. Ecol. Evol.">
        <title>Megaphylogeny resolves global patterns of mushroom evolution.</title>
        <authorList>
            <person name="Varga T."/>
            <person name="Krizsan K."/>
            <person name="Foldi C."/>
            <person name="Dima B."/>
            <person name="Sanchez-Garcia M."/>
            <person name="Sanchez-Ramirez S."/>
            <person name="Szollosi G.J."/>
            <person name="Szarkandi J.G."/>
            <person name="Papp V."/>
            <person name="Albert L."/>
            <person name="Andreopoulos W."/>
            <person name="Angelini C."/>
            <person name="Antonin V."/>
            <person name="Barry K.W."/>
            <person name="Bougher N.L."/>
            <person name="Buchanan P."/>
            <person name="Buyck B."/>
            <person name="Bense V."/>
            <person name="Catcheside P."/>
            <person name="Chovatia M."/>
            <person name="Cooper J."/>
            <person name="Damon W."/>
            <person name="Desjardin D."/>
            <person name="Finy P."/>
            <person name="Geml J."/>
            <person name="Haridas S."/>
            <person name="Hughes K."/>
            <person name="Justo A."/>
            <person name="Karasinski D."/>
            <person name="Kautmanova I."/>
            <person name="Kiss B."/>
            <person name="Kocsube S."/>
            <person name="Kotiranta H."/>
            <person name="LaButti K.M."/>
            <person name="Lechner B.E."/>
            <person name="Liimatainen K."/>
            <person name="Lipzen A."/>
            <person name="Lukacs Z."/>
            <person name="Mihaltcheva S."/>
            <person name="Morgado L.N."/>
            <person name="Niskanen T."/>
            <person name="Noordeloos M.E."/>
            <person name="Ohm R.A."/>
            <person name="Ortiz-Santana B."/>
            <person name="Ovrebo C."/>
            <person name="Racz N."/>
            <person name="Riley R."/>
            <person name="Savchenko A."/>
            <person name="Shiryaev A."/>
            <person name="Soop K."/>
            <person name="Spirin V."/>
            <person name="Szebenyi C."/>
            <person name="Tomsovsky M."/>
            <person name="Tulloss R.E."/>
            <person name="Uehling J."/>
            <person name="Grigoriev I.V."/>
            <person name="Vagvolgyi C."/>
            <person name="Papp T."/>
            <person name="Martin F.M."/>
            <person name="Miettinen O."/>
            <person name="Hibbett D.S."/>
            <person name="Nagy L.G."/>
        </authorList>
    </citation>
    <scope>NUCLEOTIDE SEQUENCE [LARGE SCALE GENOMIC DNA]</scope>
    <source>
        <strain evidence="10 11">CBS 121175</strain>
    </source>
</reference>
<dbReference type="SUPFAM" id="SSF47571">
    <property type="entry name" value="Cloroperoxidase"/>
    <property type="match status" value="1"/>
</dbReference>
<dbReference type="Pfam" id="PF01328">
    <property type="entry name" value="Peroxidase_2"/>
    <property type="match status" value="1"/>
</dbReference>
<evidence type="ECO:0000259" key="9">
    <source>
        <dbReference type="PROSITE" id="PS51405"/>
    </source>
</evidence>
<evidence type="ECO:0000256" key="5">
    <source>
        <dbReference type="ARBA" id="ARBA00023002"/>
    </source>
</evidence>
<evidence type="ECO:0000256" key="6">
    <source>
        <dbReference type="ARBA" id="ARBA00023004"/>
    </source>
</evidence>
<dbReference type="InterPro" id="IPR000028">
    <property type="entry name" value="Chloroperoxidase"/>
</dbReference>
<dbReference type="AlphaFoldDB" id="A0A5C3KL04"/>
<dbReference type="Proteomes" id="UP000307440">
    <property type="component" value="Unassembled WGS sequence"/>
</dbReference>
<evidence type="ECO:0000313" key="11">
    <source>
        <dbReference type="Proteomes" id="UP000307440"/>
    </source>
</evidence>
<evidence type="ECO:0000313" key="10">
    <source>
        <dbReference type="EMBL" id="TFK21041.1"/>
    </source>
</evidence>
<proteinExistence type="inferred from homology"/>
<accession>A0A5C3KL04</accession>
<evidence type="ECO:0000256" key="3">
    <source>
        <dbReference type="ARBA" id="ARBA00022617"/>
    </source>
</evidence>
<evidence type="ECO:0000256" key="7">
    <source>
        <dbReference type="ARBA" id="ARBA00025795"/>
    </source>
</evidence>
<dbReference type="EMBL" id="ML210280">
    <property type="protein sequence ID" value="TFK21041.1"/>
    <property type="molecule type" value="Genomic_DNA"/>
</dbReference>
<comment type="similarity">
    <text evidence="7">Belongs to the chloroperoxidase family.</text>
</comment>
<evidence type="ECO:0000256" key="2">
    <source>
        <dbReference type="ARBA" id="ARBA00022559"/>
    </source>
</evidence>
<keyword evidence="11" id="KW-1185">Reference proteome</keyword>
<evidence type="ECO:0000256" key="8">
    <source>
        <dbReference type="SAM" id="SignalP"/>
    </source>
</evidence>
<dbReference type="GO" id="GO:0004601">
    <property type="term" value="F:peroxidase activity"/>
    <property type="evidence" value="ECO:0007669"/>
    <property type="project" value="UniProtKB-KW"/>
</dbReference>
<dbReference type="GO" id="GO:0046872">
    <property type="term" value="F:metal ion binding"/>
    <property type="evidence" value="ECO:0007669"/>
    <property type="project" value="UniProtKB-KW"/>
</dbReference>
<feature type="signal peptide" evidence="8">
    <location>
        <begin position="1"/>
        <end position="25"/>
    </location>
</feature>
<evidence type="ECO:0000256" key="1">
    <source>
        <dbReference type="ARBA" id="ARBA00001970"/>
    </source>
</evidence>
<name>A0A5C3KL04_COPMA</name>